<proteinExistence type="predicted"/>
<sequence>MKIVSIFEDSLFAICYGDGSLNEFDKLMDLWTNVAYLKEFAVNNKVVDVAQFVEDRLAEADKLQDKLDEIMSNHDPLEKYFMPLYNSETGFKILSLQKGKLSKSKLRIYAIKIDENMFLITGGAIKMSQEMKDHDDTKNELDKLNTAQQYLKSQGIFDYDSFFELLNEENDH</sequence>
<reference evidence="1 2" key="1">
    <citation type="submission" date="2019-08" db="EMBL/GenBank/DDBJ databases">
        <title>Pedobacter sp. nov., isolated from Han river, South Korea.</title>
        <authorList>
            <person name="Lee D.-H."/>
            <person name="Kim Y.-S."/>
            <person name="Hwang E.-M."/>
            <person name="Le Tran T.C."/>
            <person name="Cha C.-J."/>
        </authorList>
    </citation>
    <scope>NUCLEOTIDE SEQUENCE [LARGE SCALE GENOMIC DNA]</scope>
    <source>
        <strain evidence="1 2">CJ43</strain>
    </source>
</reference>
<keyword evidence="2" id="KW-1185">Reference proteome</keyword>
<accession>A0A5C0VL26</accession>
<protein>
    <submittedName>
        <fullName evidence="1">Uncharacterized protein</fullName>
    </submittedName>
</protein>
<dbReference type="AlphaFoldDB" id="A0A5C0VL26"/>
<organism evidence="1 2">
    <name type="scientific">Pedobacter aquae</name>
    <dbReference type="NCBI Taxonomy" id="2605747"/>
    <lineage>
        <taxon>Bacteria</taxon>
        <taxon>Pseudomonadati</taxon>
        <taxon>Bacteroidota</taxon>
        <taxon>Sphingobacteriia</taxon>
        <taxon>Sphingobacteriales</taxon>
        <taxon>Sphingobacteriaceae</taxon>
        <taxon>Pedobacter</taxon>
    </lineage>
</organism>
<dbReference type="RefSeq" id="WP_149074780.1">
    <property type="nucleotide sequence ID" value="NZ_CP043329.1"/>
</dbReference>
<dbReference type="Proteomes" id="UP000323653">
    <property type="component" value="Chromosome"/>
</dbReference>
<dbReference type="KEGG" id="pej:FYC62_09650"/>
<dbReference type="EMBL" id="CP043329">
    <property type="protein sequence ID" value="QEK51880.1"/>
    <property type="molecule type" value="Genomic_DNA"/>
</dbReference>
<evidence type="ECO:0000313" key="2">
    <source>
        <dbReference type="Proteomes" id="UP000323653"/>
    </source>
</evidence>
<evidence type="ECO:0000313" key="1">
    <source>
        <dbReference type="EMBL" id="QEK51880.1"/>
    </source>
</evidence>
<name>A0A5C0VL26_9SPHI</name>
<gene>
    <name evidence="1" type="ORF">FYC62_09650</name>
</gene>